<keyword evidence="3" id="KW-1003">Cell membrane</keyword>
<evidence type="ECO:0000256" key="1">
    <source>
        <dbReference type="ARBA" id="ARBA00004651"/>
    </source>
</evidence>
<evidence type="ECO:0000256" key="4">
    <source>
        <dbReference type="ARBA" id="ARBA00022692"/>
    </source>
</evidence>
<comment type="subcellular location">
    <subcellularLocation>
        <location evidence="1">Cell membrane</location>
        <topology evidence="1">Multi-pass membrane protein</topology>
    </subcellularLocation>
</comment>
<feature type="transmembrane region" description="Helical" evidence="7">
    <location>
        <begin position="99"/>
        <end position="120"/>
    </location>
</feature>
<dbReference type="AlphaFoldDB" id="A0A1A5YI04"/>
<dbReference type="PANTHER" id="PTHR43744">
    <property type="entry name" value="ABC TRANSPORTER PERMEASE PROTEIN MG189-RELATED-RELATED"/>
    <property type="match status" value="1"/>
</dbReference>
<feature type="transmembrane region" description="Helical" evidence="7">
    <location>
        <begin position="371"/>
        <end position="397"/>
    </location>
</feature>
<dbReference type="SUPFAM" id="SSF161098">
    <property type="entry name" value="MetI-like"/>
    <property type="match status" value="2"/>
</dbReference>
<evidence type="ECO:0008006" key="10">
    <source>
        <dbReference type="Google" id="ProtNLM"/>
    </source>
</evidence>
<reference evidence="8 9" key="1">
    <citation type="submission" date="2016-05" db="EMBL/GenBank/DDBJ databases">
        <title>Paenibacillus oryzae. sp. nov., isolated from the rice root.</title>
        <authorList>
            <person name="Zhang J."/>
            <person name="Zhang X."/>
        </authorList>
    </citation>
    <scope>NUCLEOTIDE SEQUENCE [LARGE SCALE GENOMIC DNA]</scope>
    <source>
        <strain evidence="8 9">1DrF-4</strain>
    </source>
</reference>
<feature type="transmembrane region" description="Helical" evidence="7">
    <location>
        <begin position="483"/>
        <end position="506"/>
    </location>
</feature>
<dbReference type="Gene3D" id="1.10.3720.10">
    <property type="entry name" value="MetI-like"/>
    <property type="match status" value="2"/>
</dbReference>
<evidence type="ECO:0000256" key="3">
    <source>
        <dbReference type="ARBA" id="ARBA00022475"/>
    </source>
</evidence>
<dbReference type="GO" id="GO:0005886">
    <property type="term" value="C:plasma membrane"/>
    <property type="evidence" value="ECO:0007669"/>
    <property type="project" value="UniProtKB-SubCell"/>
</dbReference>
<sequence>MNLMESPGTKNDPGGMPRRTISQTIAQYWIHYLIIVPVILYLLLFKGMPVIYGLLVAFKDFEFFKGVLDSDWIGFSNFAELFQHTDFAEAIANTVQLKLSFLVFSGAAAFLAALAVSGIASARTRHWISAIMVFPYFIPSTILAYLGLHYLQLFLGHPLGAEGDGGLLYPIYLWLVPILLYTIKYGGITLIVALGAITAKRNSLDNTKQLHVSAGGYWKSTAEPAARAVAAAILVQAAFMLTTDRELLDSFLDPIVIGGKETVDFFIFRQGFMMVNFSLASAAWLIQLSVNALFMALAYFLIRNLFKGNLFPQEEPSPSVSHAYSGTKGVAGYAIGLIAAVLALFLLYQLYVYPHLGAAPYPARVPDALSLFGMLQYGVGYLIVTLFSVISITLMAYPLTVRKLPGGMVYRICLLLAACVTTTISIHDYLMYQRLGMVNTIFPVLLAGFQPFISVFVLKAIFNSRYGHLKTQAEREGRGEISTFVSLFIPKMWKTILALGVLQFVAMWEASMPSRVYISDPSMQSPLMMIWNMGQQFSLFADGYYHFVLLLAGIVALPPILLFIIFRKWLVSEVLVGSLLKR</sequence>
<keyword evidence="9" id="KW-1185">Reference proteome</keyword>
<evidence type="ECO:0000313" key="9">
    <source>
        <dbReference type="Proteomes" id="UP000092024"/>
    </source>
</evidence>
<keyword evidence="2" id="KW-0813">Transport</keyword>
<evidence type="ECO:0000256" key="7">
    <source>
        <dbReference type="SAM" id="Phobius"/>
    </source>
</evidence>
<evidence type="ECO:0000256" key="2">
    <source>
        <dbReference type="ARBA" id="ARBA00022448"/>
    </source>
</evidence>
<evidence type="ECO:0000313" key="8">
    <source>
        <dbReference type="EMBL" id="OBR65020.1"/>
    </source>
</evidence>
<keyword evidence="4 7" id="KW-0812">Transmembrane</keyword>
<feature type="transmembrane region" description="Helical" evidence="7">
    <location>
        <begin position="330"/>
        <end position="351"/>
    </location>
</feature>
<gene>
    <name evidence="8" type="ORF">A7K91_05495</name>
</gene>
<feature type="transmembrane region" description="Helical" evidence="7">
    <location>
        <begin position="127"/>
        <end position="151"/>
    </location>
</feature>
<feature type="transmembrane region" description="Helical" evidence="7">
    <location>
        <begin position="225"/>
        <end position="243"/>
    </location>
</feature>
<feature type="transmembrane region" description="Helical" evidence="7">
    <location>
        <begin position="409"/>
        <end position="429"/>
    </location>
</feature>
<name>A0A1A5YI04_9BACL</name>
<feature type="transmembrane region" description="Helical" evidence="7">
    <location>
        <begin position="28"/>
        <end position="55"/>
    </location>
</feature>
<keyword evidence="6 7" id="KW-0472">Membrane</keyword>
<evidence type="ECO:0000256" key="6">
    <source>
        <dbReference type="ARBA" id="ARBA00023136"/>
    </source>
</evidence>
<proteinExistence type="predicted"/>
<dbReference type="InterPro" id="IPR035906">
    <property type="entry name" value="MetI-like_sf"/>
</dbReference>
<comment type="caution">
    <text evidence="8">The sequence shown here is derived from an EMBL/GenBank/DDBJ whole genome shotgun (WGS) entry which is preliminary data.</text>
</comment>
<dbReference type="EMBL" id="LYPA01000064">
    <property type="protein sequence ID" value="OBR65020.1"/>
    <property type="molecule type" value="Genomic_DNA"/>
</dbReference>
<dbReference type="Proteomes" id="UP000092024">
    <property type="component" value="Unassembled WGS sequence"/>
</dbReference>
<organism evidence="8 9">
    <name type="scientific">Paenibacillus oryzae</name>
    <dbReference type="NCBI Taxonomy" id="1844972"/>
    <lineage>
        <taxon>Bacteria</taxon>
        <taxon>Bacillati</taxon>
        <taxon>Bacillota</taxon>
        <taxon>Bacilli</taxon>
        <taxon>Bacillales</taxon>
        <taxon>Paenibacillaceae</taxon>
        <taxon>Paenibacillus</taxon>
    </lineage>
</organism>
<accession>A0A1A5YI04</accession>
<protein>
    <recommendedName>
        <fullName evidence="10">ABC transmembrane type-1 domain-containing protein</fullName>
    </recommendedName>
</protein>
<feature type="transmembrane region" description="Helical" evidence="7">
    <location>
        <begin position="171"/>
        <end position="199"/>
    </location>
</feature>
<feature type="transmembrane region" description="Helical" evidence="7">
    <location>
        <begin position="282"/>
        <end position="302"/>
    </location>
</feature>
<dbReference type="PANTHER" id="PTHR43744:SF8">
    <property type="entry name" value="SN-GLYCEROL-3-PHOSPHATE TRANSPORT SYSTEM PERMEASE PROTEIN UGPE"/>
    <property type="match status" value="1"/>
</dbReference>
<dbReference type="STRING" id="1844972.A7K91_05495"/>
<dbReference type="RefSeq" id="WP_068684285.1">
    <property type="nucleotide sequence ID" value="NZ_LYPA01000064.1"/>
</dbReference>
<evidence type="ECO:0000256" key="5">
    <source>
        <dbReference type="ARBA" id="ARBA00022989"/>
    </source>
</evidence>
<feature type="transmembrane region" description="Helical" evidence="7">
    <location>
        <begin position="441"/>
        <end position="462"/>
    </location>
</feature>
<dbReference type="OrthoDB" id="2518180at2"/>
<keyword evidence="5 7" id="KW-1133">Transmembrane helix</keyword>
<feature type="transmembrane region" description="Helical" evidence="7">
    <location>
        <begin position="544"/>
        <end position="566"/>
    </location>
</feature>